<dbReference type="SMART" id="SM00698">
    <property type="entry name" value="MORN"/>
    <property type="match status" value="13"/>
</dbReference>
<sequence length="514" mass="57310">MNKNEMREQLLTYQQNIYQGKYLRNMRHGQGRLDMADGQAYAGSFQMGMRSGFGVNTYKDGSVYEGAWDKDKPCGQGVLTTAEGNKIYAVFDGLSAKNHAKILYITGEEYSGDILQLKPHGFGRVVYLDGSVYDGTFQNGQMDGNGVWSGGNGEIYRGQFKNGMRHGVGTLIDLQGEYEGQFVDDHREGSGVQVYRDLKFGYSRPQSGFVTCQKTIYRGQFKRDKKQGEGIMEYADGTIYTGQFFNDKRNGTGKIKLHNREITGQFTDDALNQNDTTIQYLNGDSYQGQTLNGNPHGTGELHYQNGSIFIGHLQNMNLLQGVLIQTNEQFEGTFELNKPKKGKLTTPQSVYEGEFKNGRKNGHGTETTATEKYTGQFMNDVKHGTGTQTDLNQNVYTGVFKNGLRNGPGTLKMKDGSVFEGEWHMNNLCGDGQMIGGIAQYNESPTRFGLKCVNDDSLIKNETKMKQLQKFTEVKLSSLMRLTSASSNGRVSQLDQRVKSAKLVMGQRPTSQLK</sequence>
<evidence type="ECO:0000313" key="2">
    <source>
        <dbReference type="EMBL" id="CAI9948770.1"/>
    </source>
</evidence>
<evidence type="ECO:0000313" key="4">
    <source>
        <dbReference type="Proteomes" id="UP001642409"/>
    </source>
</evidence>
<dbReference type="EMBL" id="CATOUU010000790">
    <property type="protein sequence ID" value="CAI9948770.1"/>
    <property type="molecule type" value="Genomic_DNA"/>
</dbReference>
<name>A0AA86QAY1_9EUKA</name>
<dbReference type="InterPro" id="IPR003409">
    <property type="entry name" value="MORN"/>
</dbReference>
<reference evidence="3 4" key="2">
    <citation type="submission" date="2024-07" db="EMBL/GenBank/DDBJ databases">
        <authorList>
            <person name="Akdeniz Z."/>
        </authorList>
    </citation>
    <scope>NUCLEOTIDE SEQUENCE [LARGE SCALE GENOMIC DNA]</scope>
</reference>
<evidence type="ECO:0000313" key="3">
    <source>
        <dbReference type="EMBL" id="CAL6013468.1"/>
    </source>
</evidence>
<keyword evidence="4" id="KW-1185">Reference proteome</keyword>
<dbReference type="Proteomes" id="UP001642409">
    <property type="component" value="Unassembled WGS sequence"/>
</dbReference>
<organism evidence="2">
    <name type="scientific">Hexamita inflata</name>
    <dbReference type="NCBI Taxonomy" id="28002"/>
    <lineage>
        <taxon>Eukaryota</taxon>
        <taxon>Metamonada</taxon>
        <taxon>Diplomonadida</taxon>
        <taxon>Hexamitidae</taxon>
        <taxon>Hexamitinae</taxon>
        <taxon>Hexamita</taxon>
    </lineage>
</organism>
<dbReference type="AlphaFoldDB" id="A0AA86QAY1"/>
<keyword evidence="1" id="KW-0677">Repeat</keyword>
<gene>
    <name evidence="3" type="ORF">HINF_LOCUS23804</name>
    <name evidence="2" type="ORF">HINF_LOCUS36415</name>
</gene>
<dbReference type="EMBL" id="CAXDID020000068">
    <property type="protein sequence ID" value="CAL6013468.1"/>
    <property type="molecule type" value="Genomic_DNA"/>
</dbReference>
<dbReference type="PANTHER" id="PTHR43215:SF14">
    <property type="entry name" value="RADIAL SPOKE HEAD 1 HOMOLOG"/>
    <property type="match status" value="1"/>
</dbReference>
<proteinExistence type="predicted"/>
<dbReference type="PANTHER" id="PTHR43215">
    <property type="entry name" value="RADIAL SPOKE HEAD 1 HOMOLOG"/>
    <property type="match status" value="1"/>
</dbReference>
<evidence type="ECO:0000256" key="1">
    <source>
        <dbReference type="ARBA" id="ARBA00022737"/>
    </source>
</evidence>
<protein>
    <submittedName>
        <fullName evidence="2">Membrane occupation and recognition nexus (Morn) repeat protein</fullName>
    </submittedName>
    <submittedName>
        <fullName evidence="3">Membrane_occupation and recognition nexus (Morn) repeat protein</fullName>
    </submittedName>
</protein>
<comment type="caution">
    <text evidence="2">The sequence shown here is derived from an EMBL/GenBank/DDBJ whole genome shotgun (WGS) entry which is preliminary data.</text>
</comment>
<dbReference type="SUPFAM" id="SSF82185">
    <property type="entry name" value="Histone H3 K4-specific methyltransferase SET7/9 N-terminal domain"/>
    <property type="match status" value="4"/>
</dbReference>
<dbReference type="Pfam" id="PF02493">
    <property type="entry name" value="MORN"/>
    <property type="match status" value="12"/>
</dbReference>
<accession>A0AA86QAY1</accession>
<reference evidence="2" key="1">
    <citation type="submission" date="2023-06" db="EMBL/GenBank/DDBJ databases">
        <authorList>
            <person name="Kurt Z."/>
        </authorList>
    </citation>
    <scope>NUCLEOTIDE SEQUENCE</scope>
</reference>
<dbReference type="Gene3D" id="2.20.110.10">
    <property type="entry name" value="Histone H3 K4-specific methyltransferase SET7/9 N-terminal domain"/>
    <property type="match status" value="5"/>
</dbReference>